<gene>
    <name evidence="3" type="ORF">DXA39_04155</name>
</gene>
<keyword evidence="4" id="KW-1185">Reference proteome</keyword>
<feature type="domain" description="DUF4300" evidence="2">
    <location>
        <begin position="33"/>
        <end position="285"/>
    </location>
</feature>
<dbReference type="OrthoDB" id="3267930at2"/>
<organism evidence="3 4">
    <name type="scientific">Anaerococcus nagyae</name>
    <dbReference type="NCBI Taxonomy" id="1755241"/>
    <lineage>
        <taxon>Bacteria</taxon>
        <taxon>Bacillati</taxon>
        <taxon>Bacillota</taxon>
        <taxon>Tissierellia</taxon>
        <taxon>Tissierellales</taxon>
        <taxon>Peptoniphilaceae</taxon>
        <taxon>Anaerococcus</taxon>
    </lineage>
</organism>
<sequence>MKKKILILLLAILSLSACKNENIPQNKDYKYIFNNIVTDKSKDDIKNIMKSSGISQKNIDRFFNQVDFFNANVDNSLLIEKDYKKANKIPDYDVYTMQDELFKKYPEFAGINCRITTFGLVSDKINIKNIENPSLSAVEIDNSTFSNPPVSTLEKNEIDKFNKFYSAIKTKNTGDPNVHLEKIKSFWNENGITFSNNNKYSVISVYIFSELDENDNELFVGHTGILFPLEDSRIMLVEKLAFTSPYQAIIFKDRKDLYDYLMKLYDFSSESYPAKPLIFENNDLLKH</sequence>
<comment type="caution">
    <text evidence="3">The sequence shown here is derived from an EMBL/GenBank/DDBJ whole genome shotgun (WGS) entry which is preliminary data.</text>
</comment>
<dbReference type="InterPro" id="IPR025389">
    <property type="entry name" value="DUF4300"/>
</dbReference>
<keyword evidence="1" id="KW-0732">Signal</keyword>
<dbReference type="Proteomes" id="UP000261011">
    <property type="component" value="Unassembled WGS sequence"/>
</dbReference>
<proteinExistence type="predicted"/>
<reference evidence="3 4" key="1">
    <citation type="submission" date="2018-08" db="EMBL/GenBank/DDBJ databases">
        <title>A genome reference for cultivated species of the human gut microbiota.</title>
        <authorList>
            <person name="Zou Y."/>
            <person name="Xue W."/>
            <person name="Luo G."/>
        </authorList>
    </citation>
    <scope>NUCLEOTIDE SEQUENCE [LARGE SCALE GENOMIC DNA]</scope>
    <source>
        <strain evidence="3 4">OF01-3</strain>
    </source>
</reference>
<evidence type="ECO:0000313" key="4">
    <source>
        <dbReference type="Proteomes" id="UP000261011"/>
    </source>
</evidence>
<protein>
    <submittedName>
        <fullName evidence="3">DUF4300 family protein</fullName>
    </submittedName>
</protein>
<name>A0A3E2TI93_9FIRM</name>
<dbReference type="Pfam" id="PF14133">
    <property type="entry name" value="DUF4300"/>
    <property type="match status" value="1"/>
</dbReference>
<dbReference type="RefSeq" id="WP_117521278.1">
    <property type="nucleotide sequence ID" value="NZ_QVEU01000003.1"/>
</dbReference>
<evidence type="ECO:0000259" key="2">
    <source>
        <dbReference type="Pfam" id="PF14133"/>
    </source>
</evidence>
<evidence type="ECO:0000313" key="3">
    <source>
        <dbReference type="EMBL" id="RGB76369.1"/>
    </source>
</evidence>
<evidence type="ECO:0000256" key="1">
    <source>
        <dbReference type="SAM" id="SignalP"/>
    </source>
</evidence>
<dbReference type="EMBL" id="QVEU01000003">
    <property type="protein sequence ID" value="RGB76369.1"/>
    <property type="molecule type" value="Genomic_DNA"/>
</dbReference>
<feature type="chain" id="PRO_5039629472" evidence="1">
    <location>
        <begin position="20"/>
        <end position="287"/>
    </location>
</feature>
<feature type="signal peptide" evidence="1">
    <location>
        <begin position="1"/>
        <end position="19"/>
    </location>
</feature>
<dbReference type="PROSITE" id="PS51257">
    <property type="entry name" value="PROKAR_LIPOPROTEIN"/>
    <property type="match status" value="1"/>
</dbReference>
<accession>A0A3E2TI93</accession>
<dbReference type="AlphaFoldDB" id="A0A3E2TI93"/>